<dbReference type="NCBIfam" id="TIGR03026">
    <property type="entry name" value="NDP-sugDHase"/>
    <property type="match status" value="1"/>
</dbReference>
<reference evidence="6 7" key="1">
    <citation type="journal article" date="2016" name="Nat. Commun.">
        <title>Thousands of microbial genomes shed light on interconnected biogeochemical processes in an aquifer system.</title>
        <authorList>
            <person name="Anantharaman K."/>
            <person name="Brown C.T."/>
            <person name="Hug L.A."/>
            <person name="Sharon I."/>
            <person name="Castelle C.J."/>
            <person name="Probst A.J."/>
            <person name="Thomas B.C."/>
            <person name="Singh A."/>
            <person name="Wilkins M.J."/>
            <person name="Karaoz U."/>
            <person name="Brodie E.L."/>
            <person name="Williams K.H."/>
            <person name="Hubbard S.S."/>
            <person name="Banfield J.F."/>
        </authorList>
    </citation>
    <scope>NUCLEOTIDE SEQUENCE [LARGE SCALE GENOMIC DNA]</scope>
</reference>
<name>A0A1G1Y3S3_9BACT</name>
<dbReference type="SUPFAM" id="SSF51735">
    <property type="entry name" value="NAD(P)-binding Rossmann-fold domains"/>
    <property type="match status" value="1"/>
</dbReference>
<dbReference type="GO" id="GO:0000271">
    <property type="term" value="P:polysaccharide biosynthetic process"/>
    <property type="evidence" value="ECO:0007669"/>
    <property type="project" value="InterPro"/>
</dbReference>
<dbReference type="AlphaFoldDB" id="A0A1G1Y3S3"/>
<comment type="caution">
    <text evidence="6">The sequence shown here is derived from an EMBL/GenBank/DDBJ whole genome shotgun (WGS) entry which is preliminary data.</text>
</comment>
<evidence type="ECO:0000256" key="1">
    <source>
        <dbReference type="ARBA" id="ARBA00006601"/>
    </source>
</evidence>
<comment type="similarity">
    <text evidence="1 4">Belongs to the UDP-glucose/GDP-mannose dehydrogenase family.</text>
</comment>
<dbReference type="InterPro" id="IPR014027">
    <property type="entry name" value="UDP-Glc/GDP-Man_DH_C"/>
</dbReference>
<evidence type="ECO:0000259" key="5">
    <source>
        <dbReference type="SMART" id="SM00984"/>
    </source>
</evidence>
<evidence type="ECO:0000256" key="4">
    <source>
        <dbReference type="PIRNR" id="PIRNR000124"/>
    </source>
</evidence>
<keyword evidence="3" id="KW-0520">NAD</keyword>
<keyword evidence="2" id="KW-0560">Oxidoreductase</keyword>
<feature type="domain" description="UDP-glucose/GDP-mannose dehydrogenase C-terminal" evidence="5">
    <location>
        <begin position="314"/>
        <end position="415"/>
    </location>
</feature>
<dbReference type="InterPro" id="IPR028359">
    <property type="entry name" value="UDP_ManNAc/GlcNAc_DH"/>
</dbReference>
<dbReference type="Pfam" id="PF03721">
    <property type="entry name" value="UDPG_MGDP_dh_N"/>
    <property type="match status" value="1"/>
</dbReference>
<dbReference type="PANTHER" id="PTHR43491">
    <property type="entry name" value="UDP-N-ACETYL-D-MANNOSAMINE DEHYDROGENASE"/>
    <property type="match status" value="1"/>
</dbReference>
<dbReference type="InterPro" id="IPR017476">
    <property type="entry name" value="UDP-Glc/GDP-Man"/>
</dbReference>
<evidence type="ECO:0000256" key="3">
    <source>
        <dbReference type="ARBA" id="ARBA00023027"/>
    </source>
</evidence>
<proteinExistence type="inferred from homology"/>
<evidence type="ECO:0000313" key="6">
    <source>
        <dbReference type="EMBL" id="OGY46993.1"/>
    </source>
</evidence>
<dbReference type="SUPFAM" id="SSF52413">
    <property type="entry name" value="UDP-glucose/GDP-mannose dehydrogenase C-terminal domain"/>
    <property type="match status" value="1"/>
</dbReference>
<dbReference type="InterPro" id="IPR036291">
    <property type="entry name" value="NAD(P)-bd_dom_sf"/>
</dbReference>
<dbReference type="InterPro" id="IPR014026">
    <property type="entry name" value="UDP-Glc/GDP-Man_DH_dimer"/>
</dbReference>
<dbReference type="Pfam" id="PF03720">
    <property type="entry name" value="UDPG_MGDP_dh_C"/>
    <property type="match status" value="1"/>
</dbReference>
<dbReference type="Gene3D" id="3.40.50.720">
    <property type="entry name" value="NAD(P)-binding Rossmann-like Domain"/>
    <property type="match status" value="2"/>
</dbReference>
<dbReference type="SMART" id="SM00984">
    <property type="entry name" value="UDPG_MGDP_dh_C"/>
    <property type="match status" value="1"/>
</dbReference>
<dbReference type="GO" id="GO:0016616">
    <property type="term" value="F:oxidoreductase activity, acting on the CH-OH group of donors, NAD or NADP as acceptor"/>
    <property type="evidence" value="ECO:0007669"/>
    <property type="project" value="InterPro"/>
</dbReference>
<dbReference type="PANTHER" id="PTHR43491:SF2">
    <property type="entry name" value="UDP-N-ACETYL-D-MANNOSAMINE DEHYDROGENASE"/>
    <property type="match status" value="1"/>
</dbReference>
<protein>
    <submittedName>
        <fullName evidence="6">UDP-N-acetyl-D-galactosamine dehydrogenase</fullName>
    </submittedName>
</protein>
<evidence type="ECO:0000256" key="2">
    <source>
        <dbReference type="ARBA" id="ARBA00023002"/>
    </source>
</evidence>
<dbReference type="InterPro" id="IPR008927">
    <property type="entry name" value="6-PGluconate_DH-like_C_sf"/>
</dbReference>
<dbReference type="PIRSF" id="PIRSF000124">
    <property type="entry name" value="UDPglc_GDPman_dh"/>
    <property type="match status" value="1"/>
</dbReference>
<gene>
    <name evidence="6" type="ORF">A2840_01975</name>
</gene>
<dbReference type="GO" id="GO:0016628">
    <property type="term" value="F:oxidoreductase activity, acting on the CH-CH group of donors, NAD or NADP as acceptor"/>
    <property type="evidence" value="ECO:0007669"/>
    <property type="project" value="InterPro"/>
</dbReference>
<dbReference type="InterPro" id="IPR036220">
    <property type="entry name" value="UDP-Glc/GDP-Man_DH_C_sf"/>
</dbReference>
<dbReference type="Pfam" id="PF00984">
    <property type="entry name" value="UDPG_MGDP_dh"/>
    <property type="match status" value="1"/>
</dbReference>
<dbReference type="PIRSF" id="PIRSF500136">
    <property type="entry name" value="UDP_ManNAc_DH"/>
    <property type="match status" value="1"/>
</dbReference>
<dbReference type="InterPro" id="IPR001732">
    <property type="entry name" value="UDP-Glc/GDP-Man_DH_N"/>
</dbReference>
<sequence length="428" mass="46607">MNTVEVKICVVGLGYVGLPLAVEFAKTKVAPVIGFDINQEKIALLRSGIDPTHEVGDEAVKQAKIEYTDDPTAIKKANFIIVAVPTPITDDNQPDLSLVESASQLVGENILAGTTIVFESTVYPGVTEEICVPIIQRASGLVTGRDFKVGYSPERVNPGDREHTINRIIKVVSGQDAETLDLVAATYQLVCQAGVHRAPSIKTAEAAKVIENIQRDLNIALMNELSQIFSRLGIDTKAVLDAASTKWNFHRYHPGLVGGHCIGVDPYYLTFKAQQLGYEPKVILAGRGINDSMARTVAKQVISALSEPKQSRVLVLGLTFKENVNDYRNSKAKDVIDELRSAGVEVIASDPLADDGQVEALFGVANTAVDVATDLDGIIYLVPHQQFATLTLAELKKKCRNSKPVLFDLRWQFAPKDAHHHGFVYLTL</sequence>
<dbReference type="Proteomes" id="UP000178385">
    <property type="component" value="Unassembled WGS sequence"/>
</dbReference>
<dbReference type="EMBL" id="MHIG01000018">
    <property type="protein sequence ID" value="OGY46993.1"/>
    <property type="molecule type" value="Genomic_DNA"/>
</dbReference>
<evidence type="ECO:0000313" key="7">
    <source>
        <dbReference type="Proteomes" id="UP000178385"/>
    </source>
</evidence>
<organism evidence="6 7">
    <name type="scientific">Candidatus Buchananbacteria bacterium RIFCSPHIGHO2_01_FULL_47_11b</name>
    <dbReference type="NCBI Taxonomy" id="1797537"/>
    <lineage>
        <taxon>Bacteria</taxon>
        <taxon>Candidatus Buchananiibacteriota</taxon>
    </lineage>
</organism>
<dbReference type="GO" id="GO:0051287">
    <property type="term" value="F:NAD binding"/>
    <property type="evidence" value="ECO:0007669"/>
    <property type="project" value="InterPro"/>
</dbReference>
<accession>A0A1G1Y3S3</accession>
<dbReference type="SUPFAM" id="SSF48179">
    <property type="entry name" value="6-phosphogluconate dehydrogenase C-terminal domain-like"/>
    <property type="match status" value="1"/>
</dbReference>